<dbReference type="OrthoDB" id="194468at2759"/>
<protein>
    <submittedName>
        <fullName evidence="1">Uncharacterized protein</fullName>
    </submittedName>
</protein>
<dbReference type="InterPro" id="IPR032675">
    <property type="entry name" value="LRR_dom_sf"/>
</dbReference>
<dbReference type="EMBL" id="BRYA01000040">
    <property type="protein sequence ID" value="GMI34212.1"/>
    <property type="molecule type" value="Genomic_DNA"/>
</dbReference>
<gene>
    <name evidence="1" type="ORF">TrCOL_g13824</name>
</gene>
<dbReference type="AlphaFoldDB" id="A0A9W7G6V2"/>
<dbReference type="Pfam" id="PF13306">
    <property type="entry name" value="LRR_5"/>
    <property type="match status" value="1"/>
</dbReference>
<comment type="caution">
    <text evidence="1">The sequence shown here is derived from an EMBL/GenBank/DDBJ whole genome shotgun (WGS) entry which is preliminary data.</text>
</comment>
<keyword evidence="2" id="KW-1185">Reference proteome</keyword>
<name>A0A9W7G6V2_9STRA</name>
<evidence type="ECO:0000313" key="1">
    <source>
        <dbReference type="EMBL" id="GMI34212.1"/>
    </source>
</evidence>
<accession>A0A9W7G6V2</accession>
<reference evidence="2" key="1">
    <citation type="journal article" date="2023" name="Commun. Biol.">
        <title>Genome analysis of Parmales, the sister group of diatoms, reveals the evolutionary specialization of diatoms from phago-mixotrophs to photoautotrophs.</title>
        <authorList>
            <person name="Ban H."/>
            <person name="Sato S."/>
            <person name="Yoshikawa S."/>
            <person name="Yamada K."/>
            <person name="Nakamura Y."/>
            <person name="Ichinomiya M."/>
            <person name="Sato N."/>
            <person name="Blanc-Mathieu R."/>
            <person name="Endo H."/>
            <person name="Kuwata A."/>
            <person name="Ogata H."/>
        </authorList>
    </citation>
    <scope>NUCLEOTIDE SEQUENCE [LARGE SCALE GENOMIC DNA]</scope>
</reference>
<proteinExistence type="predicted"/>
<evidence type="ECO:0000313" key="2">
    <source>
        <dbReference type="Proteomes" id="UP001165065"/>
    </source>
</evidence>
<sequence length="171" mass="19020">MPKSAVYSGRERFFDDHELTEVIFAKGVTRIAEFAFYGCSSLAAITIPDSVTTIGMYAFDSCTALTRLSLSPAVSVHIESFSNCTALISAAASQNMPTVEDLLNSRWHRILERAAVLSCLKTPWNDDLESQHGSNKLKRKHLDGEEVVALQGIVARKMLPKVMWRVILEFL</sequence>
<dbReference type="Proteomes" id="UP001165065">
    <property type="component" value="Unassembled WGS sequence"/>
</dbReference>
<dbReference type="SUPFAM" id="SSF52058">
    <property type="entry name" value="L domain-like"/>
    <property type="match status" value="1"/>
</dbReference>
<dbReference type="InterPro" id="IPR026906">
    <property type="entry name" value="LRR_5"/>
</dbReference>
<dbReference type="Gene3D" id="3.80.10.10">
    <property type="entry name" value="Ribonuclease Inhibitor"/>
    <property type="match status" value="1"/>
</dbReference>
<organism evidence="1 2">
    <name type="scientific">Triparma columacea</name>
    <dbReference type="NCBI Taxonomy" id="722753"/>
    <lineage>
        <taxon>Eukaryota</taxon>
        <taxon>Sar</taxon>
        <taxon>Stramenopiles</taxon>
        <taxon>Ochrophyta</taxon>
        <taxon>Bolidophyceae</taxon>
        <taxon>Parmales</taxon>
        <taxon>Triparmaceae</taxon>
        <taxon>Triparma</taxon>
    </lineage>
</organism>